<dbReference type="InterPro" id="IPR029069">
    <property type="entry name" value="HotDog_dom_sf"/>
</dbReference>
<keyword evidence="1" id="KW-0812">Transmembrane</keyword>
<organism evidence="2">
    <name type="scientific">Aphanomyces invadans</name>
    <dbReference type="NCBI Taxonomy" id="157072"/>
    <lineage>
        <taxon>Eukaryota</taxon>
        <taxon>Sar</taxon>
        <taxon>Stramenopiles</taxon>
        <taxon>Oomycota</taxon>
        <taxon>Saprolegniomycetes</taxon>
        <taxon>Saprolegniales</taxon>
        <taxon>Verrucalvaceae</taxon>
        <taxon>Aphanomyces</taxon>
    </lineage>
</organism>
<feature type="transmembrane region" description="Helical" evidence="1">
    <location>
        <begin position="7"/>
        <end position="27"/>
    </location>
</feature>
<dbReference type="PANTHER" id="PTHR12475">
    <property type="match status" value="1"/>
</dbReference>
<proteinExistence type="predicted"/>
<gene>
    <name evidence="3" type="ORF">DYB32_002873</name>
    <name evidence="2" type="ORF">H310_11246</name>
</gene>
<dbReference type="InterPro" id="IPR051490">
    <property type="entry name" value="THEM6_lcsJ_thioesterase"/>
</dbReference>
<reference evidence="2" key="1">
    <citation type="submission" date="2013-12" db="EMBL/GenBank/DDBJ databases">
        <title>The Genome Sequence of Aphanomyces invadans NJM9701.</title>
        <authorList>
            <consortium name="The Broad Institute Genomics Platform"/>
            <person name="Russ C."/>
            <person name="Tyler B."/>
            <person name="van West P."/>
            <person name="Dieguez-Uribeondo J."/>
            <person name="Young S.K."/>
            <person name="Zeng Q."/>
            <person name="Gargeya S."/>
            <person name="Fitzgerald M."/>
            <person name="Abouelleil A."/>
            <person name="Alvarado L."/>
            <person name="Chapman S.B."/>
            <person name="Gainer-Dewar J."/>
            <person name="Goldberg J."/>
            <person name="Griggs A."/>
            <person name="Gujja S."/>
            <person name="Hansen M."/>
            <person name="Howarth C."/>
            <person name="Imamovic A."/>
            <person name="Ireland A."/>
            <person name="Larimer J."/>
            <person name="McCowan C."/>
            <person name="Murphy C."/>
            <person name="Pearson M."/>
            <person name="Poon T.W."/>
            <person name="Priest M."/>
            <person name="Roberts A."/>
            <person name="Saif S."/>
            <person name="Shea T."/>
            <person name="Sykes S."/>
            <person name="Wortman J."/>
            <person name="Nusbaum C."/>
            <person name="Birren B."/>
        </authorList>
    </citation>
    <scope>NUCLEOTIDE SEQUENCE [LARGE SCALE GENOMIC DNA]</scope>
    <source>
        <strain evidence="2">NJM9701</strain>
    </source>
</reference>
<feature type="transmembrane region" description="Helical" evidence="1">
    <location>
        <begin position="33"/>
        <end position="52"/>
    </location>
</feature>
<dbReference type="AlphaFoldDB" id="A0A024TPU7"/>
<dbReference type="GeneID" id="20088296"/>
<dbReference type="Proteomes" id="UP000285060">
    <property type="component" value="Unassembled WGS sequence"/>
</dbReference>
<evidence type="ECO:0008006" key="5">
    <source>
        <dbReference type="Google" id="ProtNLM"/>
    </source>
</evidence>
<dbReference type="Pfam" id="PF13279">
    <property type="entry name" value="4HBT_2"/>
    <property type="match status" value="1"/>
</dbReference>
<reference evidence="3 4" key="2">
    <citation type="submission" date="2018-08" db="EMBL/GenBank/DDBJ databases">
        <title>Aphanomyces genome sequencing and annotation.</title>
        <authorList>
            <person name="Minardi D."/>
            <person name="Oidtmann B."/>
            <person name="Van Der Giezen M."/>
            <person name="Studholme D.J."/>
        </authorList>
    </citation>
    <scope>NUCLEOTIDE SEQUENCE [LARGE SCALE GENOMIC DNA]</scope>
    <source>
        <strain evidence="3 4">NJM0002</strain>
    </source>
</reference>
<evidence type="ECO:0000313" key="2">
    <source>
        <dbReference type="EMBL" id="ETV95357.1"/>
    </source>
</evidence>
<dbReference type="EMBL" id="KI913981">
    <property type="protein sequence ID" value="ETV95357.1"/>
    <property type="molecule type" value="Genomic_DNA"/>
</dbReference>
<keyword evidence="4" id="KW-1185">Reference proteome</keyword>
<dbReference type="RefSeq" id="XP_008876058.1">
    <property type="nucleotide sequence ID" value="XM_008877836.1"/>
</dbReference>
<keyword evidence="1" id="KW-1133">Transmembrane helix</keyword>
<sequence length="228" mass="25546">MKLHPTGLAVVVVFPSIAVFCLAHVLLNASVAVSLVIAFLSAFVWADVWYFVHIIVTVVKPRPTHIQSVLDTHEYPALVSLNDIDRNGHFNNARYLRACQYGRRAFWTANGVWGLVCANGGNLIVGALSIRYRRELTFGQWYNLRTRIRTWDNQAFYVEHQFVTGKADTLFVHAVVLVKNIVMGSLRPQELMEMRQPGVAAPPVDADVQGWIDSNAASSLMLRPKKST</sequence>
<evidence type="ECO:0000256" key="1">
    <source>
        <dbReference type="SAM" id="Phobius"/>
    </source>
</evidence>
<dbReference type="VEuPathDB" id="FungiDB:H310_11246"/>
<accession>A0A024TPU7</accession>
<keyword evidence="1" id="KW-0472">Membrane</keyword>
<dbReference type="PANTHER" id="PTHR12475:SF4">
    <property type="entry name" value="PROTEIN THEM6"/>
    <property type="match status" value="1"/>
</dbReference>
<dbReference type="OrthoDB" id="265761at2759"/>
<dbReference type="CDD" id="cd00586">
    <property type="entry name" value="4HBT"/>
    <property type="match status" value="1"/>
</dbReference>
<dbReference type="eggNOG" id="KOG4366">
    <property type="taxonomic scope" value="Eukaryota"/>
</dbReference>
<name>A0A024TPU7_9STRA</name>
<dbReference type="SUPFAM" id="SSF54637">
    <property type="entry name" value="Thioesterase/thiol ester dehydrase-isomerase"/>
    <property type="match status" value="1"/>
</dbReference>
<protein>
    <recommendedName>
        <fullName evidence="5">Thioesterase domain-containing protein</fullName>
    </recommendedName>
</protein>
<dbReference type="Gene3D" id="3.10.129.10">
    <property type="entry name" value="Hotdog Thioesterase"/>
    <property type="match status" value="1"/>
</dbReference>
<evidence type="ECO:0000313" key="3">
    <source>
        <dbReference type="EMBL" id="RHY32102.1"/>
    </source>
</evidence>
<evidence type="ECO:0000313" key="4">
    <source>
        <dbReference type="Proteomes" id="UP000285060"/>
    </source>
</evidence>
<dbReference type="EMBL" id="QUSY01000162">
    <property type="protein sequence ID" value="RHY32102.1"/>
    <property type="molecule type" value="Genomic_DNA"/>
</dbReference>